<protein>
    <submittedName>
        <fullName evidence="2">Uncharacterized protein</fullName>
    </submittedName>
</protein>
<evidence type="ECO:0000256" key="1">
    <source>
        <dbReference type="SAM" id="MobiDB-lite"/>
    </source>
</evidence>
<feature type="region of interest" description="Disordered" evidence="1">
    <location>
        <begin position="1"/>
        <end position="27"/>
    </location>
</feature>
<accession>A0A367ZKY4</accession>
<name>A0A367ZKY4_9BACT</name>
<comment type="caution">
    <text evidence="2">The sequence shown here is derived from an EMBL/GenBank/DDBJ whole genome shotgun (WGS) entry which is preliminary data.</text>
</comment>
<organism evidence="2 3">
    <name type="scientific">Candidatus Ozemobacter sibiricus</name>
    <dbReference type="NCBI Taxonomy" id="2268124"/>
    <lineage>
        <taxon>Bacteria</taxon>
        <taxon>Candidatus Ozemobacteria</taxon>
        <taxon>Candidatus Ozemobacterales</taxon>
        <taxon>Candidatus Ozemobacteraceae</taxon>
        <taxon>Candidatus Ozemobacter</taxon>
    </lineage>
</organism>
<evidence type="ECO:0000313" key="3">
    <source>
        <dbReference type="Proteomes" id="UP000252355"/>
    </source>
</evidence>
<gene>
    <name evidence="2" type="ORF">OZSIB_1107</name>
</gene>
<evidence type="ECO:0000313" key="2">
    <source>
        <dbReference type="EMBL" id="RCK78754.1"/>
    </source>
</evidence>
<proteinExistence type="predicted"/>
<sequence>MEKDQILCPQGQAQAQHEQRGNHHLTNHPKILPDHWCPPRKYRLVIAGCIFRATRWASK</sequence>
<reference evidence="2 3" key="1">
    <citation type="submission" date="2018-05" db="EMBL/GenBank/DDBJ databases">
        <title>A metagenomic window into the 2 km-deep terrestrial subsurface aquifer revealed taxonomically and functionally diverse microbial community comprising novel uncultured bacterial lineages.</title>
        <authorList>
            <person name="Kadnikov V.V."/>
            <person name="Mardanov A.V."/>
            <person name="Beletsky A.V."/>
            <person name="Banks D."/>
            <person name="Pimenov N.V."/>
            <person name="Frank Y.A."/>
            <person name="Karnachuk O.V."/>
            <person name="Ravin N.V."/>
        </authorList>
    </citation>
    <scope>NUCLEOTIDE SEQUENCE [LARGE SCALE GENOMIC DNA]</scope>
    <source>
        <strain evidence="2">BY5</strain>
    </source>
</reference>
<dbReference type="Proteomes" id="UP000252355">
    <property type="component" value="Unassembled WGS sequence"/>
</dbReference>
<dbReference type="AlphaFoldDB" id="A0A367ZKY4"/>
<dbReference type="EMBL" id="QOQW01000019">
    <property type="protein sequence ID" value="RCK78754.1"/>
    <property type="molecule type" value="Genomic_DNA"/>
</dbReference>